<protein>
    <submittedName>
        <fullName evidence="2">Putative nucleotide-binding protein (Sugar kinase/HSP70/actin superfamily)</fullName>
    </submittedName>
</protein>
<dbReference type="EMBL" id="JACHEN010000013">
    <property type="protein sequence ID" value="MBB6216238.1"/>
    <property type="molecule type" value="Genomic_DNA"/>
</dbReference>
<evidence type="ECO:0000256" key="1">
    <source>
        <dbReference type="SAM" id="Coils"/>
    </source>
</evidence>
<evidence type="ECO:0000313" key="3">
    <source>
        <dbReference type="Proteomes" id="UP000579281"/>
    </source>
</evidence>
<keyword evidence="3" id="KW-1185">Reference proteome</keyword>
<sequence>MGAVIQSQIEALKKWEQKIRENILFKEYVLRKIKREELQYEGKIKIFEQAGEIYKEDIEALKAAFDAMKDRNTRLVVELEREKILMEEALEEIHGKLDHLKREWASI</sequence>
<dbReference type="AlphaFoldDB" id="A0A841KVJ4"/>
<reference evidence="2 3" key="1">
    <citation type="submission" date="2020-08" db="EMBL/GenBank/DDBJ databases">
        <title>Genomic Encyclopedia of Type Strains, Phase IV (KMG-IV): sequencing the most valuable type-strain genomes for metagenomic binning, comparative biology and taxonomic classification.</title>
        <authorList>
            <person name="Goeker M."/>
        </authorList>
    </citation>
    <scope>NUCLEOTIDE SEQUENCE [LARGE SCALE GENOMIC DNA]</scope>
    <source>
        <strain evidence="2 3">DSM 103526</strain>
    </source>
</reference>
<evidence type="ECO:0000313" key="2">
    <source>
        <dbReference type="EMBL" id="MBB6216238.1"/>
    </source>
</evidence>
<dbReference type="Proteomes" id="UP000579281">
    <property type="component" value="Unassembled WGS sequence"/>
</dbReference>
<dbReference type="GO" id="GO:0016301">
    <property type="term" value="F:kinase activity"/>
    <property type="evidence" value="ECO:0007669"/>
    <property type="project" value="UniProtKB-KW"/>
</dbReference>
<keyword evidence="2" id="KW-0808">Transferase</keyword>
<dbReference type="RefSeq" id="WP_184310776.1">
    <property type="nucleotide sequence ID" value="NZ_JACHEN010000013.1"/>
</dbReference>
<comment type="caution">
    <text evidence="2">The sequence shown here is derived from an EMBL/GenBank/DDBJ whole genome shotgun (WGS) entry which is preliminary data.</text>
</comment>
<keyword evidence="2" id="KW-0418">Kinase</keyword>
<feature type="coiled-coil region" evidence="1">
    <location>
        <begin position="72"/>
        <end position="103"/>
    </location>
</feature>
<gene>
    <name evidence="2" type="ORF">HNQ80_002337</name>
</gene>
<keyword evidence="1" id="KW-0175">Coiled coil</keyword>
<organism evidence="2 3">
    <name type="scientific">Anaerosolibacter carboniphilus</name>
    <dbReference type="NCBI Taxonomy" id="1417629"/>
    <lineage>
        <taxon>Bacteria</taxon>
        <taxon>Bacillati</taxon>
        <taxon>Bacillota</taxon>
        <taxon>Clostridia</taxon>
        <taxon>Peptostreptococcales</taxon>
        <taxon>Thermotaleaceae</taxon>
        <taxon>Anaerosolibacter</taxon>
    </lineage>
</organism>
<proteinExistence type="predicted"/>
<name>A0A841KVJ4_9FIRM</name>
<accession>A0A841KVJ4</accession>